<dbReference type="SUPFAM" id="SSF48208">
    <property type="entry name" value="Six-hairpin glycosidases"/>
    <property type="match status" value="1"/>
</dbReference>
<dbReference type="EMBL" id="JAAFZH010000005">
    <property type="protein sequence ID" value="NDU96038.1"/>
    <property type="molecule type" value="Genomic_DNA"/>
</dbReference>
<proteinExistence type="predicted"/>
<protein>
    <submittedName>
        <fullName evidence="2">Glucosidase</fullName>
    </submittedName>
</protein>
<dbReference type="AlphaFoldDB" id="A0A6L9LC29"/>
<dbReference type="Gene3D" id="1.50.10.10">
    <property type="match status" value="1"/>
</dbReference>
<evidence type="ECO:0000259" key="1">
    <source>
        <dbReference type="Pfam" id="PF22422"/>
    </source>
</evidence>
<accession>A0A6L9LC29</accession>
<dbReference type="Pfam" id="PF22422">
    <property type="entry name" value="MGH1-like_GH"/>
    <property type="match status" value="1"/>
</dbReference>
<dbReference type="InterPro" id="IPR004888">
    <property type="entry name" value="Glycoside_hydrolase_63"/>
</dbReference>
<dbReference type="GO" id="GO:0004573">
    <property type="term" value="F:Glc3Man9GlcNAc2 oligosaccharide glucosidase activity"/>
    <property type="evidence" value="ECO:0007669"/>
    <property type="project" value="InterPro"/>
</dbReference>
<dbReference type="PANTHER" id="PTHR10412">
    <property type="entry name" value="MANNOSYL-OLIGOSACCHARIDE GLUCOSIDASE"/>
    <property type="match status" value="1"/>
</dbReference>
<keyword evidence="3" id="KW-1185">Reference proteome</keyword>
<organism evidence="2 3">
    <name type="scientific">Spirosoma terrae</name>
    <dbReference type="NCBI Taxonomy" id="1968276"/>
    <lineage>
        <taxon>Bacteria</taxon>
        <taxon>Pseudomonadati</taxon>
        <taxon>Bacteroidota</taxon>
        <taxon>Cytophagia</taxon>
        <taxon>Cytophagales</taxon>
        <taxon>Cytophagaceae</taxon>
        <taxon>Spirosoma</taxon>
    </lineage>
</organism>
<dbReference type="InterPro" id="IPR012341">
    <property type="entry name" value="6hp_glycosidase-like_sf"/>
</dbReference>
<gene>
    <name evidence="2" type="ORF">GK108_14235</name>
</gene>
<evidence type="ECO:0000313" key="3">
    <source>
        <dbReference type="Proteomes" id="UP000474175"/>
    </source>
</evidence>
<comment type="caution">
    <text evidence="2">The sequence shown here is derived from an EMBL/GenBank/DDBJ whole genome shotgun (WGS) entry which is preliminary data.</text>
</comment>
<dbReference type="PANTHER" id="PTHR10412:SF10">
    <property type="entry name" value="GLYCOSYL HYDROLASE FAMILY 63 C-TERMINAL DOMAIN-CONTAINING PROTEIN"/>
    <property type="match status" value="1"/>
</dbReference>
<name>A0A6L9LC29_9BACT</name>
<sequence>MQQEQQRLDQEWNKEANWYQWGPYVSDRQWGTVREDYSADGTAWAYLPHDMARSRTYRWGEDGIGGISDNTQTLCFALALWNGKDPYLKERLFGLSNGEGNHGEDVKELYYYLDNTPTHSYMRMLYKYPQAAFPYEKLRTENARRSLTEREYELLDTGLFDDNQYFDVFIEYAKADTNDLAIKITIHNRSEKAAPLSILPTLWFRNRWSFGLEKERPRIERMEASSDGVCQVRAMHERLGAYVLSFQTPEQVLMTENETNQQRVLGKENTSPFVKDAFHDAVTSRQYAPFNQQPDGSKCAAVYNVAVGAGESVEIRLRLHQQEIDSPLGESFNQLFASRQQESDDFYADLTTGLSPDDAQIKRQAWAGLLWSKQYYNYAVARWLKGDPGQPMPPPERWHSRNSDWQHVNAEHILLMPDKWEYPWFAAWDLAFHATALAPVDLRFAKEQLYLLADPNYQGTSGQLPSYEWDFSANNPPIRGGFAWLFFEQERLDTGVRDTGFLAIMFDRLRANYEWWSTRAGGKVSNLFQGGFLGLDNVSLFDRSEGIPSDGKLDQADATAWMATYTVYMMRITLELAKSDPETYEPISIYYFDRYVQIAKALQDIALLWITDDESNNGFSYDVLHLPSGESIPLALRSMVGLSNLFCVMTMSLEQAKAFPAFYGRVRGYIDEQKVEKSCYLVVEEDPEQDCMLFSLLSCDQLERLSSYLFNEAELLGPGGIRSLSKAYKQPYEQKIAGERYEIHYVPGESDSGMYGGNSNWRGPVWMPMNYLLVKALEEFGKYYGDQISVELPTGSGNWGNLSQAAEFLTQRMWSIIRADDQGKRPCYGNDAQYSKDPYFKDLILFFEHFDGDTSRGLGASHQTGWSAMLTVL</sequence>
<reference evidence="2 3" key="1">
    <citation type="submission" date="2020-02" db="EMBL/GenBank/DDBJ databases">
        <title>Draft genome sequence of two Spirosoma agri KCTC 52727 and Spirosoma terrae KCTC 52035.</title>
        <authorList>
            <person name="Rojas J."/>
            <person name="Ambika Manirajan B."/>
            <person name="Suarez C."/>
            <person name="Ratering S."/>
            <person name="Schnell S."/>
        </authorList>
    </citation>
    <scope>NUCLEOTIDE SEQUENCE [LARGE SCALE GENOMIC DNA]</scope>
    <source>
        <strain evidence="2 3">KCTC 52035</strain>
    </source>
</reference>
<feature type="domain" description="Mannosylglycerate hydrolase MGH1-like glycoside hydrolase" evidence="1">
    <location>
        <begin position="422"/>
        <end position="519"/>
    </location>
</feature>
<dbReference type="GO" id="GO:0009311">
    <property type="term" value="P:oligosaccharide metabolic process"/>
    <property type="evidence" value="ECO:0007669"/>
    <property type="project" value="InterPro"/>
</dbReference>
<dbReference type="Proteomes" id="UP000474175">
    <property type="component" value="Unassembled WGS sequence"/>
</dbReference>
<dbReference type="RefSeq" id="WP_163949280.1">
    <property type="nucleotide sequence ID" value="NZ_JAAFZH010000005.1"/>
</dbReference>
<dbReference type="InterPro" id="IPR054491">
    <property type="entry name" value="MGH1-like_GH"/>
</dbReference>
<evidence type="ECO:0000313" key="2">
    <source>
        <dbReference type="EMBL" id="NDU96038.1"/>
    </source>
</evidence>
<dbReference type="InterPro" id="IPR008928">
    <property type="entry name" value="6-hairpin_glycosidase_sf"/>
</dbReference>